<accession>A0A1N7SAH7</accession>
<gene>
    <name evidence="1" type="ORF">BN2476_390036</name>
</gene>
<reference evidence="1" key="1">
    <citation type="submission" date="2016-12" db="EMBL/GenBank/DDBJ databases">
        <authorList>
            <person name="Moulin L."/>
        </authorList>
    </citation>
    <scope>NUCLEOTIDE SEQUENCE [LARGE SCALE GENOMIC DNA]</scope>
    <source>
        <strain evidence="1">STM 7183</strain>
    </source>
</reference>
<evidence type="ECO:0000313" key="2">
    <source>
        <dbReference type="Proteomes" id="UP000195569"/>
    </source>
</evidence>
<comment type="caution">
    <text evidence="1">The sequence shown here is derived from an EMBL/GenBank/DDBJ whole genome shotgun (WGS) entry which is preliminary data.</text>
</comment>
<evidence type="ECO:0000313" key="1">
    <source>
        <dbReference type="EMBL" id="SIT44365.1"/>
    </source>
</evidence>
<dbReference type="Proteomes" id="UP000195569">
    <property type="component" value="Unassembled WGS sequence"/>
</dbReference>
<organism evidence="1 2">
    <name type="scientific">Paraburkholderia piptadeniae</name>
    <dbReference type="NCBI Taxonomy" id="1701573"/>
    <lineage>
        <taxon>Bacteria</taxon>
        <taxon>Pseudomonadati</taxon>
        <taxon>Pseudomonadota</taxon>
        <taxon>Betaproteobacteria</taxon>
        <taxon>Burkholderiales</taxon>
        <taxon>Burkholderiaceae</taxon>
        <taxon>Paraburkholderia</taxon>
    </lineage>
</organism>
<protein>
    <submittedName>
        <fullName evidence="1">Uncharacterized protein</fullName>
    </submittedName>
</protein>
<proteinExistence type="predicted"/>
<keyword evidence="2" id="KW-1185">Reference proteome</keyword>
<name>A0A1N7SAH7_9BURK</name>
<dbReference type="EMBL" id="CYGY02000039">
    <property type="protein sequence ID" value="SIT44365.1"/>
    <property type="molecule type" value="Genomic_DNA"/>
</dbReference>
<dbReference type="AlphaFoldDB" id="A0A1N7SAH7"/>
<sequence length="88" mass="9403">MPRATGRYSGCYVRVTVSGDLPTIRWRVARTFTPVVQAPVGLTIVSQSRQHGSTAARTGRHRLAAMAPPGLTVCRADPLWPSDGPFGG</sequence>